<proteinExistence type="predicted"/>
<dbReference type="PANTHER" id="PTHR46590:SF1">
    <property type="entry name" value="PHOSPHATIDYLINOSITOL TRANSFER PROTEIN CSR1"/>
    <property type="match status" value="1"/>
</dbReference>
<protein>
    <submittedName>
        <fullName evidence="3">CRAL/TRIO domain-containing protein</fullName>
    </submittedName>
</protein>
<evidence type="ECO:0000313" key="3">
    <source>
        <dbReference type="EMBL" id="KAF2400121.1"/>
    </source>
</evidence>
<name>A0A6G1HW30_9PEZI</name>
<evidence type="ECO:0000259" key="2">
    <source>
        <dbReference type="PROSITE" id="PS50191"/>
    </source>
</evidence>
<feature type="region of interest" description="Disordered" evidence="1">
    <location>
        <begin position="451"/>
        <end position="471"/>
    </location>
</feature>
<dbReference type="OrthoDB" id="43460at2759"/>
<dbReference type="InterPro" id="IPR036865">
    <property type="entry name" value="CRAL-TRIO_dom_sf"/>
</dbReference>
<dbReference type="Pfam" id="PF03765">
    <property type="entry name" value="CRAL_TRIO_N"/>
    <property type="match status" value="1"/>
</dbReference>
<reference evidence="3" key="1">
    <citation type="journal article" date="2020" name="Stud. Mycol.">
        <title>101 Dothideomycetes genomes: a test case for predicting lifestyles and emergence of pathogens.</title>
        <authorList>
            <person name="Haridas S."/>
            <person name="Albert R."/>
            <person name="Binder M."/>
            <person name="Bloem J."/>
            <person name="Labutti K."/>
            <person name="Salamov A."/>
            <person name="Andreopoulos B."/>
            <person name="Baker S."/>
            <person name="Barry K."/>
            <person name="Bills G."/>
            <person name="Bluhm B."/>
            <person name="Cannon C."/>
            <person name="Castanera R."/>
            <person name="Culley D."/>
            <person name="Daum C."/>
            <person name="Ezra D."/>
            <person name="Gonzalez J."/>
            <person name="Henrissat B."/>
            <person name="Kuo A."/>
            <person name="Liang C."/>
            <person name="Lipzen A."/>
            <person name="Lutzoni F."/>
            <person name="Magnuson J."/>
            <person name="Mondo S."/>
            <person name="Nolan M."/>
            <person name="Ohm R."/>
            <person name="Pangilinan J."/>
            <person name="Park H.-J."/>
            <person name="Ramirez L."/>
            <person name="Alfaro M."/>
            <person name="Sun H."/>
            <person name="Tritt A."/>
            <person name="Yoshinaga Y."/>
            <person name="Zwiers L.-H."/>
            <person name="Turgeon B."/>
            <person name="Goodwin S."/>
            <person name="Spatafora J."/>
            <person name="Crous P."/>
            <person name="Grigoriev I."/>
        </authorList>
    </citation>
    <scope>NUCLEOTIDE SEQUENCE</scope>
    <source>
        <strain evidence="3">CBS 262.69</strain>
    </source>
</reference>
<dbReference type="SUPFAM" id="SSF52087">
    <property type="entry name" value="CRAL/TRIO domain"/>
    <property type="match status" value="1"/>
</dbReference>
<gene>
    <name evidence="3" type="ORF">EJ06DRAFT_478086</name>
</gene>
<dbReference type="InterPro" id="IPR001251">
    <property type="entry name" value="CRAL-TRIO_dom"/>
</dbReference>
<dbReference type="InterPro" id="IPR011074">
    <property type="entry name" value="CRAL/TRIO_N_dom"/>
</dbReference>
<evidence type="ECO:0000313" key="4">
    <source>
        <dbReference type="Proteomes" id="UP000799640"/>
    </source>
</evidence>
<organism evidence="3 4">
    <name type="scientific">Trichodelitschia bisporula</name>
    <dbReference type="NCBI Taxonomy" id="703511"/>
    <lineage>
        <taxon>Eukaryota</taxon>
        <taxon>Fungi</taxon>
        <taxon>Dikarya</taxon>
        <taxon>Ascomycota</taxon>
        <taxon>Pezizomycotina</taxon>
        <taxon>Dothideomycetes</taxon>
        <taxon>Dothideomycetes incertae sedis</taxon>
        <taxon>Phaeotrichales</taxon>
        <taxon>Phaeotrichaceae</taxon>
        <taxon>Trichodelitschia</taxon>
    </lineage>
</organism>
<dbReference type="Proteomes" id="UP000799640">
    <property type="component" value="Unassembled WGS sequence"/>
</dbReference>
<feature type="domain" description="CRAL-TRIO" evidence="2">
    <location>
        <begin position="209"/>
        <end position="354"/>
    </location>
</feature>
<accession>A0A6G1HW30</accession>
<dbReference type="EMBL" id="ML996696">
    <property type="protein sequence ID" value="KAF2400121.1"/>
    <property type="molecule type" value="Genomic_DNA"/>
</dbReference>
<dbReference type="InterPro" id="IPR052432">
    <property type="entry name" value="PITP/CRAL-TRIO"/>
</dbReference>
<sequence>MAPELPPGRPGNLTPEQEAKLRELWQLMLKVFAVGPGSEPQTPPTVSAPEPSSPPEARKKSRFSMLRRKKEEEPESSTPSPSSSSISVAEIVGNGNGSNDKYGLGKAFQQAIANATPQELRDAFWGMVKHDHPDALLLRFLRARKWDVNASLIMAISALHWRHDDSKVDSDIMLHGELGMVKLSQSSDPVIQKEGADFMTQMRMGKSFLHGTDKDGRPVCYVRVRLHRPGEQSEASLERFTVYTIETARMFLRPPVDTATILFDMTDFGMANMDYTPVKFMIKCFEANYPESLGNVLVHKAPWIFQGIWKVIRGWLDPVVAAKVHFTNNLDDISEFIPPSAIIAELGGPNPWSYNYSEPPPEENDIMDDHPTRDRLNAERLDLAKKYEDVILEWASSESAGAVEGGSGGKVAEGGEFRKKRDEVAGLLRQNYWRLDPYIRARSVYDRTGELKSGAEVDEPGTFAHSADDVD</sequence>
<feature type="compositionally biased region" description="Basic residues" evidence="1">
    <location>
        <begin position="59"/>
        <end position="68"/>
    </location>
</feature>
<dbReference type="CDD" id="cd00170">
    <property type="entry name" value="SEC14"/>
    <property type="match status" value="1"/>
</dbReference>
<keyword evidence="4" id="KW-1185">Reference proteome</keyword>
<dbReference type="SUPFAM" id="SSF46938">
    <property type="entry name" value="CRAL/TRIO N-terminal domain"/>
    <property type="match status" value="1"/>
</dbReference>
<dbReference type="InterPro" id="IPR036273">
    <property type="entry name" value="CRAL/TRIO_N_dom_sf"/>
</dbReference>
<evidence type="ECO:0000256" key="1">
    <source>
        <dbReference type="SAM" id="MobiDB-lite"/>
    </source>
</evidence>
<dbReference type="AlphaFoldDB" id="A0A6G1HW30"/>
<feature type="region of interest" description="Disordered" evidence="1">
    <location>
        <begin position="35"/>
        <end position="92"/>
    </location>
</feature>
<dbReference type="Gene3D" id="3.40.525.10">
    <property type="entry name" value="CRAL-TRIO lipid binding domain"/>
    <property type="match status" value="1"/>
</dbReference>
<dbReference type="Pfam" id="PF00650">
    <property type="entry name" value="CRAL_TRIO"/>
    <property type="match status" value="1"/>
</dbReference>
<feature type="compositionally biased region" description="Low complexity" evidence="1">
    <location>
        <begin position="76"/>
        <end position="87"/>
    </location>
</feature>
<dbReference type="PROSITE" id="PS50191">
    <property type="entry name" value="CRAL_TRIO"/>
    <property type="match status" value="1"/>
</dbReference>
<dbReference type="PANTHER" id="PTHR46590">
    <property type="entry name" value="PHOSPHATIDYLINOSITOL TRANSFER PROTEIN CSR1-RELATED"/>
    <property type="match status" value="1"/>
</dbReference>
<dbReference type="SMART" id="SM00516">
    <property type="entry name" value="SEC14"/>
    <property type="match status" value="1"/>
</dbReference>
<dbReference type="SMART" id="SM01100">
    <property type="entry name" value="CRAL_TRIO_N"/>
    <property type="match status" value="1"/>
</dbReference>